<dbReference type="Proteomes" id="UP000293162">
    <property type="component" value="Unassembled WGS sequence"/>
</dbReference>
<dbReference type="Pfam" id="PF08238">
    <property type="entry name" value="Sel1"/>
    <property type="match status" value="4"/>
</dbReference>
<dbReference type="OrthoDB" id="9814800at2"/>
<dbReference type="InterPro" id="IPR011990">
    <property type="entry name" value="TPR-like_helical_dom_sf"/>
</dbReference>
<accession>A0A4Q5LWS3</accession>
<dbReference type="AlphaFoldDB" id="A0A4Q5LWS3"/>
<dbReference type="Gene3D" id="1.25.40.10">
    <property type="entry name" value="Tetratricopeptide repeat domain"/>
    <property type="match status" value="2"/>
</dbReference>
<dbReference type="EMBL" id="SEWF01000028">
    <property type="protein sequence ID" value="RYU94266.1"/>
    <property type="molecule type" value="Genomic_DNA"/>
</dbReference>
<evidence type="ECO:0000313" key="1">
    <source>
        <dbReference type="EMBL" id="RYU94266.1"/>
    </source>
</evidence>
<dbReference type="SMART" id="SM00671">
    <property type="entry name" value="SEL1"/>
    <property type="match status" value="4"/>
</dbReference>
<dbReference type="InterPro" id="IPR006597">
    <property type="entry name" value="Sel1-like"/>
</dbReference>
<keyword evidence="2" id="KW-1185">Reference proteome</keyword>
<gene>
    <name evidence="1" type="ORF">EWM59_17765</name>
</gene>
<organism evidence="1 2">
    <name type="scientific">Emticicia agri</name>
    <dbReference type="NCBI Taxonomy" id="2492393"/>
    <lineage>
        <taxon>Bacteria</taxon>
        <taxon>Pseudomonadati</taxon>
        <taxon>Bacteroidota</taxon>
        <taxon>Cytophagia</taxon>
        <taxon>Cytophagales</taxon>
        <taxon>Leadbetterellaceae</taxon>
        <taxon>Emticicia</taxon>
    </lineage>
</organism>
<evidence type="ECO:0000313" key="2">
    <source>
        <dbReference type="Proteomes" id="UP000293162"/>
    </source>
</evidence>
<sequence>MLKISLLIILLLLCFPALTQKTKKETMLRAHKLLEKDNWKEAEKLVMEYAENGDAEAQYLMTKLIGIKIIDLNGKRYDEGVVQAKNWLGKANNHDWLLTKNPSDEDSIRTQYVAISHNPDYTSTGNLAPEGSLIFKEEKRIGIIRKAAEKNILDAQLMYSTGLLLRGDSLEGIKWLNMAADNKHSEALYQLGALYSKGKWLKKDISKALDCFSKSLETGWGKAAWSLGYFYYEGKEVERDLDKAIYYFDKAYLLSEKYNHTKNSSLFRLGAIYVEKKAYQKAISMYQLVDDYSNDIGEARFRMGEIYATLKQYNKAVYWLSKSNYKDANRKLKEIRNR</sequence>
<dbReference type="PANTHER" id="PTHR11102">
    <property type="entry name" value="SEL-1-LIKE PROTEIN"/>
    <property type="match status" value="1"/>
</dbReference>
<dbReference type="RefSeq" id="WP_130022602.1">
    <property type="nucleotide sequence ID" value="NZ_SEWF01000028.1"/>
</dbReference>
<protein>
    <submittedName>
        <fullName evidence="1">Sel1 repeat family protein</fullName>
    </submittedName>
</protein>
<comment type="caution">
    <text evidence="1">The sequence shown here is derived from an EMBL/GenBank/DDBJ whole genome shotgun (WGS) entry which is preliminary data.</text>
</comment>
<dbReference type="SUPFAM" id="SSF81901">
    <property type="entry name" value="HCP-like"/>
    <property type="match status" value="1"/>
</dbReference>
<dbReference type="PANTHER" id="PTHR11102:SF160">
    <property type="entry name" value="ERAD-ASSOCIATED E3 UBIQUITIN-PROTEIN LIGASE COMPONENT HRD3"/>
    <property type="match status" value="1"/>
</dbReference>
<dbReference type="InterPro" id="IPR050767">
    <property type="entry name" value="Sel1_AlgK"/>
</dbReference>
<proteinExistence type="predicted"/>
<name>A0A4Q5LWS3_9BACT</name>
<reference evidence="1 2" key="1">
    <citation type="submission" date="2019-02" db="EMBL/GenBank/DDBJ databases">
        <title>Bacterial novel species Emticicia sp. 17J42-9 isolated from soil.</title>
        <authorList>
            <person name="Jung H.-Y."/>
        </authorList>
    </citation>
    <scope>NUCLEOTIDE SEQUENCE [LARGE SCALE GENOMIC DNA]</scope>
    <source>
        <strain evidence="1 2">17J42-9</strain>
    </source>
</reference>